<proteinExistence type="predicted"/>
<organism evidence="2 3">
    <name type="scientific">Catenaria anguillulae PL171</name>
    <dbReference type="NCBI Taxonomy" id="765915"/>
    <lineage>
        <taxon>Eukaryota</taxon>
        <taxon>Fungi</taxon>
        <taxon>Fungi incertae sedis</taxon>
        <taxon>Blastocladiomycota</taxon>
        <taxon>Blastocladiomycetes</taxon>
        <taxon>Blastocladiales</taxon>
        <taxon>Catenariaceae</taxon>
        <taxon>Catenaria</taxon>
    </lineage>
</organism>
<gene>
    <name evidence="2" type="ORF">BCR44DRAFT_1432441</name>
</gene>
<feature type="compositionally biased region" description="Polar residues" evidence="1">
    <location>
        <begin position="10"/>
        <end position="42"/>
    </location>
</feature>
<protein>
    <submittedName>
        <fullName evidence="2">Uncharacterized protein</fullName>
    </submittedName>
</protein>
<dbReference type="Proteomes" id="UP000193411">
    <property type="component" value="Unassembled WGS sequence"/>
</dbReference>
<accession>A0A1Y2HR63</accession>
<keyword evidence="3" id="KW-1185">Reference proteome</keyword>
<dbReference type="EMBL" id="MCFL01000017">
    <property type="protein sequence ID" value="ORZ36311.1"/>
    <property type="molecule type" value="Genomic_DNA"/>
</dbReference>
<dbReference type="AlphaFoldDB" id="A0A1Y2HR63"/>
<name>A0A1Y2HR63_9FUNG</name>
<evidence type="ECO:0000256" key="1">
    <source>
        <dbReference type="SAM" id="MobiDB-lite"/>
    </source>
</evidence>
<evidence type="ECO:0000313" key="2">
    <source>
        <dbReference type="EMBL" id="ORZ36311.1"/>
    </source>
</evidence>
<comment type="caution">
    <text evidence="2">The sequence shown here is derived from an EMBL/GenBank/DDBJ whole genome shotgun (WGS) entry which is preliminary data.</text>
</comment>
<sequence length="708" mass="79528">MARTKRSAAGTASSDENSAATPAQPTKRTRKSQPSSSRTSLKPQAHQLDPIDDPIPAPDDETVPIDPTTDVLHLVQPCFPDIFQGPQYETVPPSKDRRLGRMVLEMSRNRDSGDWSEYPERADEEQQEQQKAYDLAIQSGAIPPPSSDILVFEHVLESPEFVHPPPTFTPFTGNHGVGNYDGFRRAVLVEFTQVRIQPVMSAKRAVISADYDGFAQYEYLDANSTKPRYESVSYALDHVETTAAFNTVTEKAFKRHELSDPYHALSKETRPRARYMRANHAYPCHFHDSHRQLGPRLLRSGIRPEMMPYVRVALRPMRGCCYDGWAAKFAYRWSVGWVTDCEDDNQVVEFMRPWHLARLPLNAVPLAGKLAKDLDSWDNKLLAWLLSSSGSLPLIWINFSQSSATVATLLSQDRPSLPATLVLCRENQINAWARDFDTHVQPMHPTSRIVTIRNITDFGTVTLAQVQQASLVVVSAEFLLHDYYSVLTAAALCTHHLPCWLWSHANTRKYCADAQLRAAQGVRFAERCQHRIASLAIAHDFHSTLAECTAITVPKRSDDYIIRDFESTKVTLAHPPVLLHLMHWRRLVFDHGVSRVSQCSDQSFELQDGVHRPARSAGIRLEPLRELSADSAVTFLGGPNKCKRSCGACSEQTTKVFGLLALTLGDVPLKDTLSVRAKWELLNAVTANFWTNVEHAGPRWRSECIGAY</sequence>
<evidence type="ECO:0000313" key="3">
    <source>
        <dbReference type="Proteomes" id="UP000193411"/>
    </source>
</evidence>
<feature type="region of interest" description="Disordered" evidence="1">
    <location>
        <begin position="1"/>
        <end position="66"/>
    </location>
</feature>
<reference evidence="2 3" key="1">
    <citation type="submission" date="2016-07" db="EMBL/GenBank/DDBJ databases">
        <title>Pervasive Adenine N6-methylation of Active Genes in Fungi.</title>
        <authorList>
            <consortium name="DOE Joint Genome Institute"/>
            <person name="Mondo S.J."/>
            <person name="Dannebaum R.O."/>
            <person name="Kuo R.C."/>
            <person name="Labutti K."/>
            <person name="Haridas S."/>
            <person name="Kuo A."/>
            <person name="Salamov A."/>
            <person name="Ahrendt S.R."/>
            <person name="Lipzen A."/>
            <person name="Sullivan W."/>
            <person name="Andreopoulos W.B."/>
            <person name="Clum A."/>
            <person name="Lindquist E."/>
            <person name="Daum C."/>
            <person name="Ramamoorthy G.K."/>
            <person name="Gryganskyi A."/>
            <person name="Culley D."/>
            <person name="Magnuson J.K."/>
            <person name="James T.Y."/>
            <person name="O'Malley M.A."/>
            <person name="Stajich J.E."/>
            <person name="Spatafora J.W."/>
            <person name="Visel A."/>
            <person name="Grigoriev I.V."/>
        </authorList>
    </citation>
    <scope>NUCLEOTIDE SEQUENCE [LARGE SCALE GENOMIC DNA]</scope>
    <source>
        <strain evidence="2 3">PL171</strain>
    </source>
</reference>